<keyword evidence="2 4" id="KW-0808">Transferase</keyword>
<evidence type="ECO:0000313" key="5">
    <source>
        <dbReference type="Proteomes" id="UP001144280"/>
    </source>
</evidence>
<dbReference type="Pfam" id="PF13692">
    <property type="entry name" value="Glyco_trans_1_4"/>
    <property type="match status" value="1"/>
</dbReference>
<evidence type="ECO:0000259" key="3">
    <source>
        <dbReference type="Pfam" id="PF13579"/>
    </source>
</evidence>
<sequence length="383" mass="41874">MNETNTRYDLTVALTYYEPYVSGLTHTARTVAEGMAARGWRVAVATTRHERSLPSRETIAGVDVYRAPVLGRLSRTPLSPGYPAMTARLARRSGVLHLNLPMADAAIVANLVRRTPIVSTLHIDLYLPPGLLNTVAMRASDVTSRSAIRRSAAVVAYSEDQAHDSKFWPLMRRREFQAIPAPCLDRRGGQPSYRKGGGLHVGFLGRIVEDKGIVYLVRAFRRITDPDARLLIAGNYLTVAGGDNLADVRAEIGEDRRIAVLGELRGREIDDFYASIDVFALPSVAESFGIVQAEAMMCGIPSVTTNLPGGRSPVTSTGFGKLVPPRDPEALESAILEMAATSRDWREEKALLARELFSSDRSLDAYEKTFASARTGMNPNFGI</sequence>
<dbReference type="InterPro" id="IPR028098">
    <property type="entry name" value="Glyco_trans_4-like_N"/>
</dbReference>
<name>A0ABQ5QSY5_9ACTN</name>
<keyword evidence="5" id="KW-1185">Reference proteome</keyword>
<dbReference type="Gene3D" id="3.40.50.2000">
    <property type="entry name" value="Glycogen Phosphorylase B"/>
    <property type="match status" value="2"/>
</dbReference>
<accession>A0ABQ5QSY5</accession>
<dbReference type="PANTHER" id="PTHR12526:SF635">
    <property type="entry name" value="GLYCOSYL TRANSFERASE GROUP 1"/>
    <property type="match status" value="1"/>
</dbReference>
<protein>
    <submittedName>
        <fullName evidence="4">Glycosyl transferase family 1</fullName>
    </submittedName>
</protein>
<dbReference type="Proteomes" id="UP001144280">
    <property type="component" value="Unassembled WGS sequence"/>
</dbReference>
<dbReference type="CDD" id="cd03801">
    <property type="entry name" value="GT4_PimA-like"/>
    <property type="match status" value="1"/>
</dbReference>
<feature type="domain" description="Glycosyltransferase subfamily 4-like N-terminal" evidence="3">
    <location>
        <begin position="23"/>
        <end position="165"/>
    </location>
</feature>
<proteinExistence type="predicted"/>
<gene>
    <name evidence="4" type="ORF">Pa4123_16790</name>
</gene>
<dbReference type="Pfam" id="PF13579">
    <property type="entry name" value="Glyco_trans_4_4"/>
    <property type="match status" value="1"/>
</dbReference>
<dbReference type="GO" id="GO:0016740">
    <property type="term" value="F:transferase activity"/>
    <property type="evidence" value="ECO:0007669"/>
    <property type="project" value="UniProtKB-KW"/>
</dbReference>
<reference evidence="4" key="1">
    <citation type="submission" date="2022-12" db="EMBL/GenBank/DDBJ databases">
        <title>New Phytohabitans aurantiacus sp. RD004123 nov., an actinomycete isolated from soil.</title>
        <authorList>
            <person name="Triningsih D.W."/>
            <person name="Harunari E."/>
            <person name="Igarashi Y."/>
        </authorList>
    </citation>
    <scope>NUCLEOTIDE SEQUENCE</scope>
    <source>
        <strain evidence="4">RD004123</strain>
    </source>
</reference>
<comment type="caution">
    <text evidence="4">The sequence shown here is derived from an EMBL/GenBank/DDBJ whole genome shotgun (WGS) entry which is preliminary data.</text>
</comment>
<dbReference type="RefSeq" id="WP_281893609.1">
    <property type="nucleotide sequence ID" value="NZ_BSDI01000007.1"/>
</dbReference>
<organism evidence="4 5">
    <name type="scientific">Phytohabitans aurantiacus</name>
    <dbReference type="NCBI Taxonomy" id="3016789"/>
    <lineage>
        <taxon>Bacteria</taxon>
        <taxon>Bacillati</taxon>
        <taxon>Actinomycetota</taxon>
        <taxon>Actinomycetes</taxon>
        <taxon>Micromonosporales</taxon>
        <taxon>Micromonosporaceae</taxon>
    </lineage>
</organism>
<evidence type="ECO:0000256" key="2">
    <source>
        <dbReference type="ARBA" id="ARBA00022679"/>
    </source>
</evidence>
<dbReference type="EMBL" id="BSDI01000007">
    <property type="protein sequence ID" value="GLH96405.1"/>
    <property type="molecule type" value="Genomic_DNA"/>
</dbReference>
<evidence type="ECO:0000313" key="4">
    <source>
        <dbReference type="EMBL" id="GLH96405.1"/>
    </source>
</evidence>
<keyword evidence="1" id="KW-0328">Glycosyltransferase</keyword>
<evidence type="ECO:0000256" key="1">
    <source>
        <dbReference type="ARBA" id="ARBA00022676"/>
    </source>
</evidence>
<dbReference type="PANTHER" id="PTHR12526">
    <property type="entry name" value="GLYCOSYLTRANSFERASE"/>
    <property type="match status" value="1"/>
</dbReference>
<dbReference type="SUPFAM" id="SSF53756">
    <property type="entry name" value="UDP-Glycosyltransferase/glycogen phosphorylase"/>
    <property type="match status" value="1"/>
</dbReference>